<name>A0A366HRT1_9BACT</name>
<dbReference type="EMBL" id="QNRR01000002">
    <property type="protein sequence ID" value="RBP46382.1"/>
    <property type="molecule type" value="Genomic_DNA"/>
</dbReference>
<sequence length="74" mass="8313">MDLLCTATTHLVLACKHEADVAQDNGWDASAEEWRTKAAKAEHLQRTLNEIRQEFDLDPHFILQVTVAPACIVL</sequence>
<dbReference type="RefSeq" id="WP_113957900.1">
    <property type="nucleotide sequence ID" value="NZ_QNRR01000002.1"/>
</dbReference>
<keyword evidence="2" id="KW-1185">Reference proteome</keyword>
<reference evidence="1 2" key="1">
    <citation type="submission" date="2018-06" db="EMBL/GenBank/DDBJ databases">
        <title>Genomic Encyclopedia of Type Strains, Phase IV (KMG-IV): sequencing the most valuable type-strain genomes for metagenomic binning, comparative biology and taxonomic classification.</title>
        <authorList>
            <person name="Goeker M."/>
        </authorList>
    </citation>
    <scope>NUCLEOTIDE SEQUENCE [LARGE SCALE GENOMIC DNA]</scope>
    <source>
        <strain evidence="1 2">DSM 25532</strain>
    </source>
</reference>
<evidence type="ECO:0000313" key="1">
    <source>
        <dbReference type="EMBL" id="RBP46382.1"/>
    </source>
</evidence>
<evidence type="ECO:0000313" key="2">
    <source>
        <dbReference type="Proteomes" id="UP000253426"/>
    </source>
</evidence>
<dbReference type="AlphaFoldDB" id="A0A366HRT1"/>
<gene>
    <name evidence="1" type="ORF">DES53_102773</name>
</gene>
<organism evidence="1 2">
    <name type="scientific">Roseimicrobium gellanilyticum</name>
    <dbReference type="NCBI Taxonomy" id="748857"/>
    <lineage>
        <taxon>Bacteria</taxon>
        <taxon>Pseudomonadati</taxon>
        <taxon>Verrucomicrobiota</taxon>
        <taxon>Verrucomicrobiia</taxon>
        <taxon>Verrucomicrobiales</taxon>
        <taxon>Verrucomicrobiaceae</taxon>
        <taxon>Roseimicrobium</taxon>
    </lineage>
</organism>
<protein>
    <submittedName>
        <fullName evidence="1">Uncharacterized protein</fullName>
    </submittedName>
</protein>
<proteinExistence type="predicted"/>
<accession>A0A366HRT1</accession>
<comment type="caution">
    <text evidence="1">The sequence shown here is derived from an EMBL/GenBank/DDBJ whole genome shotgun (WGS) entry which is preliminary data.</text>
</comment>
<dbReference type="Proteomes" id="UP000253426">
    <property type="component" value="Unassembled WGS sequence"/>
</dbReference>